<dbReference type="EMBL" id="CP003362">
    <property type="protein sequence ID" value="AGB49620.1"/>
    <property type="molecule type" value="Genomic_DNA"/>
</dbReference>
<dbReference type="Proteomes" id="UP000010866">
    <property type="component" value="Chromosome"/>
</dbReference>
<sequence length="66" mass="7380">MVKRTKKRPLTSSSIFDFYNPKETHTTPDASQMNDDGGKVVNDQSKDEADNHPDNTSGVEKKVVEN</sequence>
<proteinExistence type="predicted"/>
<dbReference type="AlphaFoldDB" id="L0KY49"/>
<gene>
    <name evidence="2" type="ordered locus">Metho_1411</name>
</gene>
<organism evidence="2 3">
    <name type="scientific">Methanomethylovorans hollandica (strain DSM 15978 / NBRC 107637 / DMS1)</name>
    <dbReference type="NCBI Taxonomy" id="867904"/>
    <lineage>
        <taxon>Archaea</taxon>
        <taxon>Methanobacteriati</taxon>
        <taxon>Methanobacteriota</taxon>
        <taxon>Stenosarchaea group</taxon>
        <taxon>Methanomicrobia</taxon>
        <taxon>Methanosarcinales</taxon>
        <taxon>Methanosarcinaceae</taxon>
        <taxon>Methanomethylovorans</taxon>
    </lineage>
</organism>
<evidence type="ECO:0000313" key="3">
    <source>
        <dbReference type="Proteomes" id="UP000010866"/>
    </source>
</evidence>
<feature type="compositionally biased region" description="Basic and acidic residues" evidence="1">
    <location>
        <begin position="44"/>
        <end position="66"/>
    </location>
</feature>
<dbReference type="HOGENOM" id="CLU_2820863_0_0_2"/>
<accession>L0KY49</accession>
<evidence type="ECO:0000256" key="1">
    <source>
        <dbReference type="SAM" id="MobiDB-lite"/>
    </source>
</evidence>
<reference evidence="3" key="1">
    <citation type="submission" date="2012-02" db="EMBL/GenBank/DDBJ databases">
        <title>Complete sequence of chromosome of Methanomethylovorans hollandica DSM 15978.</title>
        <authorList>
            <person name="Lucas S."/>
            <person name="Copeland A."/>
            <person name="Lapidus A."/>
            <person name="Glavina del Rio T."/>
            <person name="Dalin E."/>
            <person name="Tice H."/>
            <person name="Bruce D."/>
            <person name="Goodwin L."/>
            <person name="Pitluck S."/>
            <person name="Peters L."/>
            <person name="Mikhailova N."/>
            <person name="Held B."/>
            <person name="Kyrpides N."/>
            <person name="Mavromatis K."/>
            <person name="Ivanova N."/>
            <person name="Brettin T."/>
            <person name="Detter J.C."/>
            <person name="Han C."/>
            <person name="Larimer F."/>
            <person name="Land M."/>
            <person name="Hauser L."/>
            <person name="Markowitz V."/>
            <person name="Cheng J.-F."/>
            <person name="Hugenholtz P."/>
            <person name="Woyke T."/>
            <person name="Wu D."/>
            <person name="Spring S."/>
            <person name="Schroeder M."/>
            <person name="Brambilla E."/>
            <person name="Klenk H.-P."/>
            <person name="Eisen J.A."/>
        </authorList>
    </citation>
    <scope>NUCLEOTIDE SEQUENCE [LARGE SCALE GENOMIC DNA]</scope>
    <source>
        <strain evidence="3">DSM 15978 / NBRC 107637 / DMS1</strain>
    </source>
</reference>
<name>L0KY49_METHD</name>
<dbReference type="GeneID" id="14407220"/>
<feature type="region of interest" description="Disordered" evidence="1">
    <location>
        <begin position="1"/>
        <end position="66"/>
    </location>
</feature>
<keyword evidence="3" id="KW-1185">Reference proteome</keyword>
<dbReference type="KEGG" id="mhz:Metho_1411"/>
<protein>
    <submittedName>
        <fullName evidence="2">Uncharacterized protein</fullName>
    </submittedName>
</protein>
<evidence type="ECO:0000313" key="2">
    <source>
        <dbReference type="EMBL" id="AGB49620.1"/>
    </source>
</evidence>
<dbReference type="RefSeq" id="WP_015324786.1">
    <property type="nucleotide sequence ID" value="NC_019977.1"/>
</dbReference>